<gene>
    <name evidence="2" type="ORF">NP777_25510</name>
</gene>
<evidence type="ECO:0000313" key="3">
    <source>
        <dbReference type="Proteomes" id="UP001204746"/>
    </source>
</evidence>
<evidence type="ECO:0000256" key="1">
    <source>
        <dbReference type="SAM" id="MobiDB-lite"/>
    </source>
</evidence>
<feature type="compositionally biased region" description="Basic residues" evidence="1">
    <location>
        <begin position="34"/>
        <end position="61"/>
    </location>
</feature>
<dbReference type="RefSeq" id="WP_256652522.1">
    <property type="nucleotide sequence ID" value="NZ_JANIAA010000018.1"/>
</dbReference>
<comment type="caution">
    <text evidence="2">The sequence shown here is derived from an EMBL/GenBank/DDBJ whole genome shotgun (WGS) entry which is preliminary data.</text>
</comment>
<name>A0ABT1V2F7_9ACTN</name>
<dbReference type="Proteomes" id="UP001204746">
    <property type="component" value="Unassembled WGS sequence"/>
</dbReference>
<keyword evidence="3" id="KW-1185">Reference proteome</keyword>
<protein>
    <submittedName>
        <fullName evidence="2">Uncharacterized protein</fullName>
    </submittedName>
</protein>
<feature type="compositionally biased region" description="Basic and acidic residues" evidence="1">
    <location>
        <begin position="9"/>
        <end position="33"/>
    </location>
</feature>
<proteinExistence type="predicted"/>
<feature type="region of interest" description="Disordered" evidence="1">
    <location>
        <begin position="1"/>
        <end position="61"/>
    </location>
</feature>
<sequence>MSMPPGNRLDVKEVTDDSRTRAITAARHDDGGRRPRHRRRRNGHHGDRRHARHHRRHRRHQRAIVLDIDNTSLKTDLGFGYRP</sequence>
<dbReference type="EMBL" id="JANIAA010000018">
    <property type="protein sequence ID" value="MCQ8191569.1"/>
    <property type="molecule type" value="Genomic_DNA"/>
</dbReference>
<organism evidence="2 3">
    <name type="scientific">Streptomyces rugosispiralis</name>
    <dbReference type="NCBI Taxonomy" id="2967341"/>
    <lineage>
        <taxon>Bacteria</taxon>
        <taxon>Bacillati</taxon>
        <taxon>Actinomycetota</taxon>
        <taxon>Actinomycetes</taxon>
        <taxon>Kitasatosporales</taxon>
        <taxon>Streptomycetaceae</taxon>
        <taxon>Streptomyces</taxon>
    </lineage>
</organism>
<accession>A0ABT1V2F7</accession>
<reference evidence="2 3" key="1">
    <citation type="submission" date="2022-07" db="EMBL/GenBank/DDBJ databases">
        <authorList>
            <person name="Phongsopitanun W."/>
            <person name="Tanasupawat S."/>
        </authorList>
    </citation>
    <scope>NUCLEOTIDE SEQUENCE [LARGE SCALE GENOMIC DNA]</scope>
    <source>
        <strain evidence="2 3">RCU-064</strain>
    </source>
</reference>
<evidence type="ECO:0000313" key="2">
    <source>
        <dbReference type="EMBL" id="MCQ8191569.1"/>
    </source>
</evidence>